<name>A0A7S9SUT5_9VIRU</name>
<dbReference type="Pfam" id="PF23790">
    <property type="entry name" value="Kyano_Gp96"/>
    <property type="match status" value="1"/>
</dbReference>
<protein>
    <submittedName>
        <fullName evidence="1">Uncharacterized protein</fullName>
    </submittedName>
</protein>
<dbReference type="EMBL" id="MW030560">
    <property type="protein sequence ID" value="QPI16431.1"/>
    <property type="molecule type" value="Genomic_DNA"/>
</dbReference>
<sequence>MRQITKDAYSAFKLRERFKSSNTEVRISGDGVYLLLHDNEIAKQTKNGLFLSHAGWPTNTTRERLSPFVDEIRKCKEDIIIGEKVKLTNNWTHYDHRR</sequence>
<proteinExistence type="predicted"/>
<gene>
    <name evidence="1" type="ORF">NIOZUU157_00324</name>
</gene>
<dbReference type="InterPro" id="IPR057004">
    <property type="entry name" value="Gp90-like"/>
</dbReference>
<evidence type="ECO:0000313" key="1">
    <source>
        <dbReference type="EMBL" id="QPI16431.1"/>
    </source>
</evidence>
<accession>A0A7S9SUT5</accession>
<organism evidence="1">
    <name type="scientific">Virus NIOZ-UU157</name>
    <dbReference type="NCBI Taxonomy" id="2763269"/>
    <lineage>
        <taxon>Viruses</taxon>
    </lineage>
</organism>
<reference evidence="1" key="1">
    <citation type="submission" date="2020-08" db="EMBL/GenBank/DDBJ databases">
        <title>Bridging the membrane lipid divide: bacteria of the FCB group superphylum have the potential to synthesize archaeal ether lipids.</title>
        <authorList>
            <person name="Villanueva L."/>
            <person name="von Meijenfeldt F.A.B."/>
            <person name="Westbye A.B."/>
            <person name="Yadav S."/>
            <person name="Hopmans E.C."/>
            <person name="Dutilh B.E."/>
            <person name="Sinninghe Damste J.S."/>
        </authorList>
    </citation>
    <scope>NUCLEOTIDE SEQUENCE</scope>
    <source>
        <strain evidence="1">NIOZ-UU157</strain>
    </source>
</reference>